<organism evidence="8 9">
    <name type="scientific">Thalassobacterium maritimum</name>
    <dbReference type="NCBI Taxonomy" id="3041265"/>
    <lineage>
        <taxon>Bacteria</taxon>
        <taxon>Pseudomonadati</taxon>
        <taxon>Verrucomicrobiota</taxon>
        <taxon>Opitutia</taxon>
        <taxon>Puniceicoccales</taxon>
        <taxon>Coraliomargaritaceae</taxon>
        <taxon>Thalassobacterium</taxon>
    </lineage>
</organism>
<comment type="subcellular location">
    <subcellularLocation>
        <location evidence="1">Golgi apparatus membrane</location>
        <topology evidence="1">Single-pass type II membrane protein</topology>
    </subcellularLocation>
</comment>
<dbReference type="InterPro" id="IPR005331">
    <property type="entry name" value="Sulfotransferase"/>
</dbReference>
<evidence type="ECO:0000313" key="8">
    <source>
        <dbReference type="EMBL" id="MDQ8208535.1"/>
    </source>
</evidence>
<dbReference type="EMBL" id="JARXHW010000033">
    <property type="protein sequence ID" value="MDQ8208535.1"/>
    <property type="molecule type" value="Genomic_DNA"/>
</dbReference>
<dbReference type="InterPro" id="IPR027417">
    <property type="entry name" value="P-loop_NTPase"/>
</dbReference>
<evidence type="ECO:0000256" key="1">
    <source>
        <dbReference type="ARBA" id="ARBA00004323"/>
    </source>
</evidence>
<evidence type="ECO:0000256" key="2">
    <source>
        <dbReference type="ARBA" id="ARBA00022679"/>
    </source>
</evidence>
<evidence type="ECO:0000256" key="5">
    <source>
        <dbReference type="ARBA" id="ARBA00023034"/>
    </source>
</evidence>
<comment type="caution">
    <text evidence="8">The sequence shown here is derived from an EMBL/GenBank/DDBJ whole genome shotgun (WGS) entry which is preliminary data.</text>
</comment>
<dbReference type="SUPFAM" id="SSF52540">
    <property type="entry name" value="P-loop containing nucleoside triphosphate hydrolases"/>
    <property type="match status" value="1"/>
</dbReference>
<keyword evidence="6" id="KW-0472">Membrane</keyword>
<evidence type="ECO:0000256" key="6">
    <source>
        <dbReference type="ARBA" id="ARBA00023136"/>
    </source>
</evidence>
<proteinExistence type="predicted"/>
<reference evidence="8 9" key="1">
    <citation type="submission" date="2023-04" db="EMBL/GenBank/DDBJ databases">
        <title>A novel bacteria isolated from coastal sediment.</title>
        <authorList>
            <person name="Liu X.-J."/>
            <person name="Du Z.-J."/>
        </authorList>
    </citation>
    <scope>NUCLEOTIDE SEQUENCE [LARGE SCALE GENOMIC DNA]</scope>
    <source>
        <strain evidence="8 9">SDUM461003</strain>
    </source>
</reference>
<keyword evidence="3" id="KW-0812">Transmembrane</keyword>
<evidence type="ECO:0000256" key="4">
    <source>
        <dbReference type="ARBA" id="ARBA00022989"/>
    </source>
</evidence>
<evidence type="ECO:0000256" key="3">
    <source>
        <dbReference type="ARBA" id="ARBA00022692"/>
    </source>
</evidence>
<dbReference type="Gene3D" id="3.40.50.300">
    <property type="entry name" value="P-loop containing nucleotide triphosphate hydrolases"/>
    <property type="match status" value="1"/>
</dbReference>
<protein>
    <submittedName>
        <fullName evidence="8">Sulfotransferase family 2 domain-containing protein</fullName>
    </submittedName>
</protein>
<gene>
    <name evidence="8" type="ORF">QEH52_13505</name>
</gene>
<dbReference type="Pfam" id="PF03567">
    <property type="entry name" value="Sulfotransfer_2"/>
    <property type="match status" value="1"/>
</dbReference>
<dbReference type="Proteomes" id="UP001225316">
    <property type="component" value="Unassembled WGS sequence"/>
</dbReference>
<dbReference type="InterPro" id="IPR018011">
    <property type="entry name" value="Carb_sulfotrans_8-10"/>
</dbReference>
<evidence type="ECO:0000256" key="7">
    <source>
        <dbReference type="ARBA" id="ARBA00023180"/>
    </source>
</evidence>
<keyword evidence="5" id="KW-0333">Golgi apparatus</keyword>
<accession>A0ABU1AZG4</accession>
<keyword evidence="4" id="KW-1133">Transmembrane helix</keyword>
<dbReference type="PANTHER" id="PTHR12137:SF54">
    <property type="entry name" value="CARBOHYDRATE SULFOTRANSFERASE"/>
    <property type="match status" value="1"/>
</dbReference>
<name>A0ABU1AZG4_9BACT</name>
<dbReference type="PANTHER" id="PTHR12137">
    <property type="entry name" value="CARBOHYDRATE SULFOTRANSFERASE"/>
    <property type="match status" value="1"/>
</dbReference>
<keyword evidence="7" id="KW-0325">Glycoprotein</keyword>
<dbReference type="RefSeq" id="WP_308951153.1">
    <property type="nucleotide sequence ID" value="NZ_JARXHW010000033.1"/>
</dbReference>
<sequence length="229" mass="27631">MLFSKKYQFIFFCNPKTGTTSTEAALKQLDDVQLDHYSMPCLFPERHIPPTIARAFFTQAEWDAAFKFVFVRHPYDWVVSQYRWNFPPPLFYLKKFYWVPGRWRDTIREYMTYRQWIHKQVIDAETVDFLYDFLKRFRCLPNRESLFQYSYTTNLEGENIVDYIGRFESFDESIAEIQKRLGIELNIPHINVSKRSSAKDALTSDARQRIQELWREDFERLGYSMDAID</sequence>
<keyword evidence="2" id="KW-0808">Transferase</keyword>
<evidence type="ECO:0000313" key="9">
    <source>
        <dbReference type="Proteomes" id="UP001225316"/>
    </source>
</evidence>
<keyword evidence="9" id="KW-1185">Reference proteome</keyword>